<dbReference type="PANTHER" id="PTHR34272">
    <property type="entry name" value="EXPRESSED PROTEIN"/>
    <property type="match status" value="1"/>
</dbReference>
<name>A0A6A1WBE8_9ROSI</name>
<gene>
    <name evidence="3" type="ORF">CJ030_MR2G004929</name>
</gene>
<dbReference type="OrthoDB" id="1900495at2759"/>
<feature type="region of interest" description="Disordered" evidence="1">
    <location>
        <begin position="1"/>
        <end position="40"/>
    </location>
</feature>
<dbReference type="PANTHER" id="PTHR34272:SF1">
    <property type="entry name" value="EXPRESSED PROTEIN"/>
    <property type="match status" value="1"/>
</dbReference>
<dbReference type="InterPro" id="IPR055513">
    <property type="entry name" value="DUF7086"/>
</dbReference>
<organism evidence="3 4">
    <name type="scientific">Morella rubra</name>
    <name type="common">Chinese bayberry</name>
    <dbReference type="NCBI Taxonomy" id="262757"/>
    <lineage>
        <taxon>Eukaryota</taxon>
        <taxon>Viridiplantae</taxon>
        <taxon>Streptophyta</taxon>
        <taxon>Embryophyta</taxon>
        <taxon>Tracheophyta</taxon>
        <taxon>Spermatophyta</taxon>
        <taxon>Magnoliopsida</taxon>
        <taxon>eudicotyledons</taxon>
        <taxon>Gunneridae</taxon>
        <taxon>Pentapetalae</taxon>
        <taxon>rosids</taxon>
        <taxon>fabids</taxon>
        <taxon>Fagales</taxon>
        <taxon>Myricaceae</taxon>
        <taxon>Morella</taxon>
    </lineage>
</organism>
<accession>A0A6A1WBE8</accession>
<evidence type="ECO:0000313" key="3">
    <source>
        <dbReference type="EMBL" id="KAB1222589.1"/>
    </source>
</evidence>
<feature type="compositionally biased region" description="Basic and acidic residues" evidence="1">
    <location>
        <begin position="11"/>
        <end position="22"/>
    </location>
</feature>
<protein>
    <recommendedName>
        <fullName evidence="2">DUF7086 domain-containing protein</fullName>
    </recommendedName>
</protein>
<evidence type="ECO:0000256" key="1">
    <source>
        <dbReference type="SAM" id="MobiDB-lite"/>
    </source>
</evidence>
<dbReference type="Proteomes" id="UP000516437">
    <property type="component" value="Chromosome 2"/>
</dbReference>
<sequence length="316" mass="36099">MSSTQKSVIMSEDREHNGKRNNSDNNNNQLASKFQELDDGEDDLPLTLSLSIRPTRPRLGLRIDEPLEEPVPPPPPLVLSPLAQSISGQELWSQIPPQLPMPISPSQPLYVPSPTYVPDSSTQTSMAYRQEGGPYRPPRYRRRLLTPVLGEGKSKAILPPFPWAMSYRANVHSLTYLRSMQILTIAGEVQCKRCEQQYEMEFDLQKKFLEVGSFIVDNISTMNDRAPTIWMSPVFPKCQLCGQENSAKPIMSVKKKAINWLFLLLGQMLGCCTLKQLKYFCKHNSNHRTGAKDRLLYQTYMELCRQLRPDEVPFDR</sequence>
<comment type="caution">
    <text evidence="3">The sequence shown here is derived from an EMBL/GenBank/DDBJ whole genome shotgun (WGS) entry which is preliminary data.</text>
</comment>
<dbReference type="EMBL" id="RXIC02000020">
    <property type="protein sequence ID" value="KAB1222589.1"/>
    <property type="molecule type" value="Genomic_DNA"/>
</dbReference>
<evidence type="ECO:0000313" key="4">
    <source>
        <dbReference type="Proteomes" id="UP000516437"/>
    </source>
</evidence>
<evidence type="ECO:0000259" key="2">
    <source>
        <dbReference type="Pfam" id="PF23324"/>
    </source>
</evidence>
<dbReference type="Pfam" id="PF23324">
    <property type="entry name" value="DUF7086"/>
    <property type="match status" value="1"/>
</dbReference>
<reference evidence="3 4" key="1">
    <citation type="journal article" date="2019" name="Plant Biotechnol. J.">
        <title>The red bayberry genome and genetic basis of sex determination.</title>
        <authorList>
            <person name="Jia H.M."/>
            <person name="Jia H.J."/>
            <person name="Cai Q.L."/>
            <person name="Wang Y."/>
            <person name="Zhao H.B."/>
            <person name="Yang W.F."/>
            <person name="Wang G.Y."/>
            <person name="Li Y.H."/>
            <person name="Zhan D.L."/>
            <person name="Shen Y.T."/>
            <person name="Niu Q.F."/>
            <person name="Chang L."/>
            <person name="Qiu J."/>
            <person name="Zhao L."/>
            <person name="Xie H.B."/>
            <person name="Fu W.Y."/>
            <person name="Jin J."/>
            <person name="Li X.W."/>
            <person name="Jiao Y."/>
            <person name="Zhou C.C."/>
            <person name="Tu T."/>
            <person name="Chai C.Y."/>
            <person name="Gao J.L."/>
            <person name="Fan L.J."/>
            <person name="van de Weg E."/>
            <person name="Wang J.Y."/>
            <person name="Gao Z.S."/>
        </authorList>
    </citation>
    <scope>NUCLEOTIDE SEQUENCE [LARGE SCALE GENOMIC DNA]</scope>
    <source>
        <tissue evidence="3">Leaves</tissue>
    </source>
</reference>
<dbReference type="AlphaFoldDB" id="A0A6A1WBE8"/>
<keyword evidence="4" id="KW-1185">Reference proteome</keyword>
<feature type="domain" description="DUF7086" evidence="2">
    <location>
        <begin position="175"/>
        <end position="307"/>
    </location>
</feature>
<proteinExistence type="predicted"/>